<dbReference type="EMBL" id="JAUTXU010000362">
    <property type="protein sequence ID" value="KAK3683193.1"/>
    <property type="molecule type" value="Genomic_DNA"/>
</dbReference>
<protein>
    <submittedName>
        <fullName evidence="1">Uncharacterized protein</fullName>
    </submittedName>
</protein>
<organism evidence="1 2">
    <name type="scientific">Vermiconidia calcicola</name>
    <dbReference type="NCBI Taxonomy" id="1690605"/>
    <lineage>
        <taxon>Eukaryota</taxon>
        <taxon>Fungi</taxon>
        <taxon>Dikarya</taxon>
        <taxon>Ascomycota</taxon>
        <taxon>Pezizomycotina</taxon>
        <taxon>Dothideomycetes</taxon>
        <taxon>Dothideomycetidae</taxon>
        <taxon>Mycosphaerellales</taxon>
        <taxon>Extremaceae</taxon>
        <taxon>Vermiconidia</taxon>
    </lineage>
</organism>
<accession>A0ACC3MCJ0</accession>
<sequence length="342" mass="36178">MSNQAWQITAPGTMTLSNIGTVQKPGAKEVLVRVHAVSLNYRDKLVIDHNPAYPVKHKANLVPTCDGAGIVVDSGPSSRWNKGDHVVMHPNTWIHGADGRDFELDKVLGGADNDGTLRRWMTVSDDSLHRAPENLSMEEASTIFTAGVTAYRSLFYGGVKLQPGVTVLTQGTGGVSCYAIMIAAAAGATVVATSSSDEKLQVARKLGATHLVNYRTTPDWAAKVLEVTGGHGADLVVDVVGAQSIEQTLKCTAFAGVVCVVGMLSEDPAMPVNVMAELLFGGKTLRGQLGAGSRQMAEELSAFMAHHDLHPPVAEVFDFEKAPEALGALTKLSAPGKIVLRC</sequence>
<comment type="caution">
    <text evidence="1">The sequence shown here is derived from an EMBL/GenBank/DDBJ whole genome shotgun (WGS) entry which is preliminary data.</text>
</comment>
<reference evidence="1" key="1">
    <citation type="submission" date="2023-07" db="EMBL/GenBank/DDBJ databases">
        <title>Black Yeasts Isolated from many extreme environments.</title>
        <authorList>
            <person name="Coleine C."/>
            <person name="Stajich J.E."/>
            <person name="Selbmann L."/>
        </authorList>
    </citation>
    <scope>NUCLEOTIDE SEQUENCE</scope>
    <source>
        <strain evidence="1">CCFEE 5714</strain>
    </source>
</reference>
<evidence type="ECO:0000313" key="2">
    <source>
        <dbReference type="Proteomes" id="UP001281147"/>
    </source>
</evidence>
<keyword evidence="2" id="KW-1185">Reference proteome</keyword>
<proteinExistence type="predicted"/>
<evidence type="ECO:0000313" key="1">
    <source>
        <dbReference type="EMBL" id="KAK3683193.1"/>
    </source>
</evidence>
<name>A0ACC3MCJ0_9PEZI</name>
<dbReference type="Proteomes" id="UP001281147">
    <property type="component" value="Unassembled WGS sequence"/>
</dbReference>
<gene>
    <name evidence="1" type="ORF">LTR37_020478</name>
</gene>